<dbReference type="AlphaFoldDB" id="A0A183UPT8"/>
<dbReference type="Proteomes" id="UP000050794">
    <property type="component" value="Unassembled WGS sequence"/>
</dbReference>
<gene>
    <name evidence="1" type="ORF">TCNE_LOCUS10508</name>
</gene>
<protein>
    <submittedName>
        <fullName evidence="3">OMP_b-brl_3 domain-containing protein</fullName>
    </submittedName>
</protein>
<reference evidence="3" key="1">
    <citation type="submission" date="2016-06" db="UniProtKB">
        <authorList>
            <consortium name="WormBaseParasite"/>
        </authorList>
    </citation>
    <scope>IDENTIFICATION</scope>
</reference>
<organism evidence="2 3">
    <name type="scientific">Toxocara canis</name>
    <name type="common">Canine roundworm</name>
    <dbReference type="NCBI Taxonomy" id="6265"/>
    <lineage>
        <taxon>Eukaryota</taxon>
        <taxon>Metazoa</taxon>
        <taxon>Ecdysozoa</taxon>
        <taxon>Nematoda</taxon>
        <taxon>Chromadorea</taxon>
        <taxon>Rhabditida</taxon>
        <taxon>Spirurina</taxon>
        <taxon>Ascaridomorpha</taxon>
        <taxon>Ascaridoidea</taxon>
        <taxon>Toxocaridae</taxon>
        <taxon>Toxocara</taxon>
    </lineage>
</organism>
<dbReference type="WBParaSite" id="TCNE_0001050801-mRNA-1">
    <property type="protein sequence ID" value="TCNE_0001050801-mRNA-1"/>
    <property type="gene ID" value="TCNE_0001050801"/>
</dbReference>
<evidence type="ECO:0000313" key="1">
    <source>
        <dbReference type="EMBL" id="VDM41829.1"/>
    </source>
</evidence>
<accession>A0A183UPT8</accession>
<dbReference type="EMBL" id="UYWY01020522">
    <property type="protein sequence ID" value="VDM41829.1"/>
    <property type="molecule type" value="Genomic_DNA"/>
</dbReference>
<reference evidence="1 2" key="2">
    <citation type="submission" date="2018-11" db="EMBL/GenBank/DDBJ databases">
        <authorList>
            <consortium name="Pathogen Informatics"/>
        </authorList>
    </citation>
    <scope>NUCLEOTIDE SEQUENCE [LARGE SCALE GENOMIC DNA]</scope>
</reference>
<name>A0A183UPT8_TOXCA</name>
<keyword evidence="2" id="KW-1185">Reference proteome</keyword>
<evidence type="ECO:0000313" key="3">
    <source>
        <dbReference type="WBParaSite" id="TCNE_0001050801-mRNA-1"/>
    </source>
</evidence>
<proteinExistence type="predicted"/>
<sequence>MGTRSFMGLTLNYNFGRDLNVVYLTKHGEYDASNYETVKDFGYDAHLSADGYHFSLSMEFTSDSHKAGSITTPSTMFFVVTGSSRLSLSAPCGPKVSAPVVCQPTSNDFYFTALRLGHARRKHEEGITNRTWSRCALRGPSKYRGILDRSQRLTLTYSFFEDVELMRQQDKGRNLSIALINGKQVSQHNDYEFFVNEDGKWS</sequence>
<evidence type="ECO:0000313" key="2">
    <source>
        <dbReference type="Proteomes" id="UP000050794"/>
    </source>
</evidence>